<dbReference type="InterPro" id="IPR000795">
    <property type="entry name" value="T_Tr_GTP-bd_dom"/>
</dbReference>
<dbReference type="SUPFAM" id="SSF50447">
    <property type="entry name" value="Translation proteins"/>
    <property type="match status" value="2"/>
</dbReference>
<evidence type="ECO:0000256" key="9">
    <source>
        <dbReference type="ARBA" id="ARBA00025162"/>
    </source>
</evidence>
<dbReference type="InterPro" id="IPR044145">
    <property type="entry name" value="IF2_II"/>
</dbReference>
<dbReference type="GO" id="GO:0070124">
    <property type="term" value="P:mitochondrial translational initiation"/>
    <property type="evidence" value="ECO:0000318"/>
    <property type="project" value="GO_Central"/>
</dbReference>
<evidence type="ECO:0000256" key="3">
    <source>
        <dbReference type="ARBA" id="ARBA00022540"/>
    </source>
</evidence>
<dbReference type="Pfam" id="PF00009">
    <property type="entry name" value="GTP_EFTU"/>
    <property type="match status" value="1"/>
</dbReference>
<evidence type="ECO:0000313" key="13">
    <source>
        <dbReference type="Proteomes" id="UP000007110"/>
    </source>
</evidence>
<comment type="function">
    <text evidence="9">One of the essential components for the initiation of protein synthesis. Protects formylmethionyl-tRNA from spontaneous hydrolysis and promotes its binding to the 30S ribosomal subunits. Also involved in the hydrolysis of GTP during the formation of the 70S ribosomal complex.</text>
</comment>
<dbReference type="SUPFAM" id="SSF52156">
    <property type="entry name" value="Initiation factor IF2/eIF5b, domain 3"/>
    <property type="match status" value="1"/>
</dbReference>
<dbReference type="CDD" id="cd03702">
    <property type="entry name" value="IF2_mtIF2_II"/>
    <property type="match status" value="1"/>
</dbReference>
<dbReference type="PANTHER" id="PTHR43381:SF20">
    <property type="entry name" value="TRANSLATION INITIATION FACTOR IF-2, MITOCHONDRIAL"/>
    <property type="match status" value="1"/>
</dbReference>
<keyword evidence="8" id="KW-0342">GTP-binding</keyword>
<dbReference type="FunFam" id="3.40.50.300:FF:000019">
    <property type="entry name" value="Translation initiation factor IF-2"/>
    <property type="match status" value="1"/>
</dbReference>
<evidence type="ECO:0000313" key="12">
    <source>
        <dbReference type="EnsemblMetazoa" id="XP_001180329"/>
    </source>
</evidence>
<evidence type="ECO:0000256" key="2">
    <source>
        <dbReference type="ARBA" id="ARBA00007733"/>
    </source>
</evidence>
<reference evidence="12" key="2">
    <citation type="submission" date="2021-01" db="UniProtKB">
        <authorList>
            <consortium name="EnsemblMetazoa"/>
        </authorList>
    </citation>
    <scope>IDENTIFICATION</scope>
</reference>
<keyword evidence="13" id="KW-1185">Reference proteome</keyword>
<accession>A0A7M7G3P2</accession>
<dbReference type="InterPro" id="IPR027417">
    <property type="entry name" value="P-loop_NTPase"/>
</dbReference>
<comment type="subcellular location">
    <subcellularLocation>
        <location evidence="1">Mitochondrion</location>
    </subcellularLocation>
</comment>
<evidence type="ECO:0000259" key="11">
    <source>
        <dbReference type="PROSITE" id="PS51722"/>
    </source>
</evidence>
<dbReference type="Gene3D" id="3.40.50.10050">
    <property type="entry name" value="Translation initiation factor IF- 2, domain 3"/>
    <property type="match status" value="1"/>
</dbReference>
<dbReference type="FunFam" id="3.40.50.10050:FF:000001">
    <property type="entry name" value="Translation initiation factor IF-2"/>
    <property type="match status" value="1"/>
</dbReference>
<dbReference type="Gene3D" id="3.40.50.300">
    <property type="entry name" value="P-loop containing nucleotide triphosphate hydrolases"/>
    <property type="match status" value="1"/>
</dbReference>
<dbReference type="Pfam" id="PF11987">
    <property type="entry name" value="IF-2"/>
    <property type="match status" value="1"/>
</dbReference>
<proteinExistence type="inferred from homology"/>
<dbReference type="OMA" id="TIVCYQI"/>
<dbReference type="InterPro" id="IPR023115">
    <property type="entry name" value="TIF_IF2_dom3"/>
</dbReference>
<dbReference type="InterPro" id="IPR005225">
    <property type="entry name" value="Small_GTP-bd"/>
</dbReference>
<feature type="domain" description="Tr-type G" evidence="11">
    <location>
        <begin position="195"/>
        <end position="363"/>
    </location>
</feature>
<evidence type="ECO:0000256" key="5">
    <source>
        <dbReference type="ARBA" id="ARBA00022917"/>
    </source>
</evidence>
<dbReference type="CTD" id="4528"/>
<evidence type="ECO:0000256" key="1">
    <source>
        <dbReference type="ARBA" id="ARBA00004173"/>
    </source>
</evidence>
<keyword evidence="3" id="KW-0396">Initiation factor</keyword>
<dbReference type="OrthoDB" id="361630at2759"/>
<dbReference type="GO" id="GO:0005525">
    <property type="term" value="F:GTP binding"/>
    <property type="evidence" value="ECO:0007669"/>
    <property type="project" value="UniProtKB-KW"/>
</dbReference>
<dbReference type="SUPFAM" id="SSF52540">
    <property type="entry name" value="P-loop containing nucleoside triphosphate hydrolases"/>
    <property type="match status" value="1"/>
</dbReference>
<dbReference type="GeneID" id="752843"/>
<organism evidence="12 13">
    <name type="scientific">Strongylocentrotus purpuratus</name>
    <name type="common">Purple sea urchin</name>
    <dbReference type="NCBI Taxonomy" id="7668"/>
    <lineage>
        <taxon>Eukaryota</taxon>
        <taxon>Metazoa</taxon>
        <taxon>Echinodermata</taxon>
        <taxon>Eleutherozoa</taxon>
        <taxon>Echinozoa</taxon>
        <taxon>Echinoidea</taxon>
        <taxon>Euechinoidea</taxon>
        <taxon>Echinacea</taxon>
        <taxon>Camarodonta</taxon>
        <taxon>Echinidea</taxon>
        <taxon>Strongylocentrotidae</taxon>
        <taxon>Strongylocentrotus</taxon>
    </lineage>
</organism>
<dbReference type="HAMAP" id="MF_00100_B">
    <property type="entry name" value="IF_2_B"/>
    <property type="match status" value="1"/>
</dbReference>
<name>A0A7M7G3P2_STRPU</name>
<dbReference type="RefSeq" id="XP_001180329.1">
    <property type="nucleotide sequence ID" value="XM_001180329.4"/>
</dbReference>
<keyword evidence="4" id="KW-0547">Nucleotide-binding</keyword>
<dbReference type="Proteomes" id="UP000007110">
    <property type="component" value="Unassembled WGS sequence"/>
</dbReference>
<protein>
    <recommendedName>
        <fullName evidence="10">Translation initiation factor IF-2, mitochondrial</fullName>
    </recommendedName>
</protein>
<dbReference type="FunFam" id="2.40.30.10:FF:000008">
    <property type="entry name" value="Translation initiation factor IF-2"/>
    <property type="match status" value="1"/>
</dbReference>
<dbReference type="KEGG" id="spu:752843"/>
<dbReference type="Pfam" id="PF22042">
    <property type="entry name" value="EF-G_D2"/>
    <property type="match status" value="1"/>
</dbReference>
<dbReference type="InterPro" id="IPR009000">
    <property type="entry name" value="Transl_B-barrel_sf"/>
</dbReference>
<dbReference type="InParanoid" id="A0A7M7G3P2"/>
<dbReference type="CDD" id="cd03692">
    <property type="entry name" value="mtIF2_IVc"/>
    <property type="match status" value="1"/>
</dbReference>
<dbReference type="Gene3D" id="2.40.30.10">
    <property type="entry name" value="Translation factors"/>
    <property type="match status" value="2"/>
</dbReference>
<dbReference type="CDD" id="cd01887">
    <property type="entry name" value="IF2_eIF5B"/>
    <property type="match status" value="1"/>
</dbReference>
<dbReference type="GO" id="GO:0003743">
    <property type="term" value="F:translation initiation factor activity"/>
    <property type="evidence" value="ECO:0000318"/>
    <property type="project" value="GO_Central"/>
</dbReference>
<dbReference type="GO" id="GO:0005739">
    <property type="term" value="C:mitochondrion"/>
    <property type="evidence" value="ECO:0000318"/>
    <property type="project" value="GO_Central"/>
</dbReference>
<evidence type="ECO:0000256" key="8">
    <source>
        <dbReference type="ARBA" id="ARBA00023134"/>
    </source>
</evidence>
<evidence type="ECO:0000256" key="7">
    <source>
        <dbReference type="ARBA" id="ARBA00023128"/>
    </source>
</evidence>
<dbReference type="EnsemblMetazoa" id="XM_001180329">
    <property type="protein sequence ID" value="XP_001180329"/>
    <property type="gene ID" value="LOC752843"/>
</dbReference>
<keyword evidence="7" id="KW-0496">Mitochondrion</keyword>
<dbReference type="PROSITE" id="PS01176">
    <property type="entry name" value="IF2"/>
    <property type="match status" value="1"/>
</dbReference>
<reference evidence="13" key="1">
    <citation type="submission" date="2015-02" db="EMBL/GenBank/DDBJ databases">
        <title>Genome sequencing for Strongylocentrotus purpuratus.</title>
        <authorList>
            <person name="Murali S."/>
            <person name="Liu Y."/>
            <person name="Vee V."/>
            <person name="English A."/>
            <person name="Wang M."/>
            <person name="Skinner E."/>
            <person name="Han Y."/>
            <person name="Muzny D.M."/>
            <person name="Worley K.C."/>
            <person name="Gibbs R.A."/>
        </authorList>
    </citation>
    <scope>NUCLEOTIDE SEQUENCE</scope>
</reference>
<evidence type="ECO:0000256" key="10">
    <source>
        <dbReference type="ARBA" id="ARBA00044200"/>
    </source>
</evidence>
<dbReference type="FunFam" id="2.40.30.10:FF:000007">
    <property type="entry name" value="Translation initiation factor IF-2"/>
    <property type="match status" value="1"/>
</dbReference>
<keyword evidence="5" id="KW-0648">Protein biosynthesis</keyword>
<dbReference type="InterPro" id="IPR053905">
    <property type="entry name" value="EF-G-like_DII"/>
</dbReference>
<dbReference type="InterPro" id="IPR036925">
    <property type="entry name" value="TIF_IF2_dom3_sf"/>
</dbReference>
<dbReference type="PROSITE" id="PS51722">
    <property type="entry name" value="G_TR_2"/>
    <property type="match status" value="1"/>
</dbReference>
<comment type="similarity">
    <text evidence="2">Belongs to the TRAFAC class translation factor GTPase superfamily. Classic translation factor GTPase family. IF-2 subfamily.</text>
</comment>
<keyword evidence="6" id="KW-0809">Transit peptide</keyword>
<evidence type="ECO:0000256" key="4">
    <source>
        <dbReference type="ARBA" id="ARBA00022741"/>
    </source>
</evidence>
<dbReference type="NCBIfam" id="TIGR00231">
    <property type="entry name" value="small_GTP"/>
    <property type="match status" value="1"/>
</dbReference>
<dbReference type="InterPro" id="IPR015760">
    <property type="entry name" value="TIF_IF2"/>
</dbReference>
<dbReference type="GO" id="GO:0003924">
    <property type="term" value="F:GTPase activity"/>
    <property type="evidence" value="ECO:0007669"/>
    <property type="project" value="InterPro"/>
</dbReference>
<sequence length="739" mass="82083">MSLLPNGRMSYLMQRFFKQQFRQQCRSNPRVPAPIQPARHIQVLADLGLSKNEPPDMQIHQNRSGMLTAACTWTRGYAGGSTNKSKLIKKGPRPGKKEKQLQPEVFQKMKVIAVSGPMTVKELQEAMDVDEEYIYEFLLETSIEFSPSSVLKPSLIEDIVTESDMHFLRIKKKETPAKDKDAYPRPPADPSLLKLRPPVVTIMGHVDHGKTTLLDTLRKTSVAAGEAGGITQHIGAFQVQLPSGQIITFLDTPGHAAFKAMRERGAEVTDIVVLVVAADDGVMEQTRESIKYARKAGVPIIVALNKCDKPGADPDFTRKDLLANDITVEEYGGDIQCVEISALKGRNLEALCEAVMTQAEVLELNADQSGLVEGVIVECKVDKGMGPVVTLIVQRGILKKGAVLIAGTAKCRVRAMQNERGEPMEQTLPSQPVEVTGWRNTPAAGDQVLQVESEKRAKEVVKWREERASTSKLEEDAVIVEKKSSEHRRTYEARREAHSKMHWREIRAEKVKARFFKEKESAPSGDPELNLIIKGDVDGSVEAILDTLSTYTAHHQCKLNVLSFGVGVISDNDVELAHTFEGAVVGFNVSATQEAEEAAKAKGVPLKMHDIIYRLVDDLKDDLSNRLPLLEQESIIGEAVVLQPFEISIGRRKVGIAGCRVDKGELQSRGLFKLIRNRETVHQGPLASLKHHKDDVSSVKRGLECGVRFEEQLDYETGDTIVCYEIERIPQEIEWELDF</sequence>
<dbReference type="AlphaFoldDB" id="A0A7M7G3P2"/>
<evidence type="ECO:0000256" key="6">
    <source>
        <dbReference type="ARBA" id="ARBA00022946"/>
    </source>
</evidence>
<dbReference type="InterPro" id="IPR000178">
    <property type="entry name" value="TF_IF2_bacterial-like"/>
</dbReference>
<dbReference type="GO" id="GO:0005737">
    <property type="term" value="C:cytoplasm"/>
    <property type="evidence" value="ECO:0000318"/>
    <property type="project" value="GO_Central"/>
</dbReference>
<dbReference type="PANTHER" id="PTHR43381">
    <property type="entry name" value="TRANSLATION INITIATION FACTOR IF-2-RELATED"/>
    <property type="match status" value="1"/>
</dbReference>